<dbReference type="InterPro" id="IPR005790">
    <property type="entry name" value="DNA_polIII_delta"/>
</dbReference>
<protein>
    <submittedName>
        <fullName evidence="5">DNA polymerase III subunit delta</fullName>
    </submittedName>
</protein>
<evidence type="ECO:0000313" key="5">
    <source>
        <dbReference type="EMBL" id="MBC2603053.1"/>
    </source>
</evidence>
<dbReference type="PANTHER" id="PTHR34388:SF1">
    <property type="entry name" value="DNA POLYMERASE III SUBUNIT DELTA"/>
    <property type="match status" value="1"/>
</dbReference>
<dbReference type="EMBL" id="JACHVA010000117">
    <property type="protein sequence ID" value="MBC2603053.1"/>
    <property type="molecule type" value="Genomic_DNA"/>
</dbReference>
<evidence type="ECO:0000313" key="6">
    <source>
        <dbReference type="Proteomes" id="UP000525652"/>
    </source>
</evidence>
<keyword evidence="1" id="KW-0808">Transferase</keyword>
<name>A0A7X1AZW4_9BACT</name>
<evidence type="ECO:0000256" key="2">
    <source>
        <dbReference type="ARBA" id="ARBA00022695"/>
    </source>
</evidence>
<dbReference type="GO" id="GO:0003677">
    <property type="term" value="F:DNA binding"/>
    <property type="evidence" value="ECO:0007669"/>
    <property type="project" value="InterPro"/>
</dbReference>
<evidence type="ECO:0000256" key="3">
    <source>
        <dbReference type="ARBA" id="ARBA00022705"/>
    </source>
</evidence>
<dbReference type="AlphaFoldDB" id="A0A7X1AZW4"/>
<dbReference type="Gene3D" id="1.20.272.10">
    <property type="match status" value="1"/>
</dbReference>
<keyword evidence="6" id="KW-1185">Reference proteome</keyword>
<keyword evidence="2" id="KW-0548">Nucleotidyltransferase</keyword>
<dbReference type="InterPro" id="IPR027417">
    <property type="entry name" value="P-loop_NTPase"/>
</dbReference>
<comment type="caution">
    <text evidence="5">The sequence shown here is derived from an EMBL/GenBank/DDBJ whole genome shotgun (WGS) entry which is preliminary data.</text>
</comment>
<organism evidence="5 6">
    <name type="scientific">Puniceicoccus vermicola</name>
    <dbReference type="NCBI Taxonomy" id="388746"/>
    <lineage>
        <taxon>Bacteria</taxon>
        <taxon>Pseudomonadati</taxon>
        <taxon>Verrucomicrobiota</taxon>
        <taxon>Opitutia</taxon>
        <taxon>Puniceicoccales</taxon>
        <taxon>Puniceicoccaceae</taxon>
        <taxon>Puniceicoccus</taxon>
    </lineage>
</organism>
<dbReference type="Proteomes" id="UP000525652">
    <property type="component" value="Unassembled WGS sequence"/>
</dbReference>
<dbReference type="Gene3D" id="3.40.50.300">
    <property type="entry name" value="P-loop containing nucleotide triphosphate hydrolases"/>
    <property type="match status" value="1"/>
</dbReference>
<dbReference type="GO" id="GO:0003887">
    <property type="term" value="F:DNA-directed DNA polymerase activity"/>
    <property type="evidence" value="ECO:0007669"/>
    <property type="project" value="UniProtKB-KW"/>
</dbReference>
<dbReference type="PANTHER" id="PTHR34388">
    <property type="entry name" value="DNA POLYMERASE III SUBUNIT DELTA"/>
    <property type="match status" value="1"/>
</dbReference>
<keyword evidence="4" id="KW-0239">DNA-directed DNA polymerase</keyword>
<sequence length="371" mass="41516">MSDSLRMVLGDDEFLVDRRAGEIFKPWKEEAVDEYSVEIVDGRAQTVDEAVTAVTRFAESAQTDSLFGGGAKTVWLRNLTFLGDGRLGQSAGAKQEVERLQELLKGMAGSESKILISGAPVDRRRSFYKWVSTQTGFEGIDAKKAGAAAFQQVVEDECKSAGVTLSRMALEVLRAKLNGEIRMAVEEIRKLITALPEGKKEITEKQVAEEVPEFGEPEFFEAADKFFRGNLGDALEALRRHFFNQKEGRPLLSNLMNRNRLMIQARVLSDSGMLKASGRRVDAASLKEAAAWAEPWYGDTSKKTPVNVFAQNPFYLGNLAEAARRIPLRRLFDFQTAFVDTFREMVNRPNDHEAVFRELAVRCLAPTPKRR</sequence>
<dbReference type="GO" id="GO:0006261">
    <property type="term" value="P:DNA-templated DNA replication"/>
    <property type="evidence" value="ECO:0007669"/>
    <property type="project" value="TreeGrafter"/>
</dbReference>
<keyword evidence="3" id="KW-0235">DNA replication</keyword>
<evidence type="ECO:0000256" key="4">
    <source>
        <dbReference type="ARBA" id="ARBA00022932"/>
    </source>
</evidence>
<dbReference type="NCBIfam" id="TIGR01128">
    <property type="entry name" value="holA"/>
    <property type="match status" value="1"/>
</dbReference>
<gene>
    <name evidence="5" type="ORF">H5P30_14820</name>
</gene>
<evidence type="ECO:0000256" key="1">
    <source>
        <dbReference type="ARBA" id="ARBA00022679"/>
    </source>
</evidence>
<dbReference type="GO" id="GO:0009360">
    <property type="term" value="C:DNA polymerase III complex"/>
    <property type="evidence" value="ECO:0007669"/>
    <property type="project" value="TreeGrafter"/>
</dbReference>
<reference evidence="5 6" key="1">
    <citation type="submission" date="2020-07" db="EMBL/GenBank/DDBJ databases">
        <authorList>
            <person name="Feng X."/>
        </authorList>
    </citation>
    <scope>NUCLEOTIDE SEQUENCE [LARGE SCALE GENOMIC DNA]</scope>
    <source>
        <strain evidence="5 6">JCM14086</strain>
    </source>
</reference>
<proteinExistence type="predicted"/>
<dbReference type="RefSeq" id="WP_185693696.1">
    <property type="nucleotide sequence ID" value="NZ_JACHVA010000117.1"/>
</dbReference>
<dbReference type="Gene3D" id="1.10.8.60">
    <property type="match status" value="1"/>
</dbReference>
<accession>A0A7X1AZW4</accession>